<dbReference type="HOGENOM" id="CLU_036287_0_0_0"/>
<evidence type="ECO:0000256" key="1">
    <source>
        <dbReference type="SAM" id="Phobius"/>
    </source>
</evidence>
<proteinExistence type="predicted"/>
<evidence type="ECO:0008006" key="4">
    <source>
        <dbReference type="Google" id="ProtNLM"/>
    </source>
</evidence>
<dbReference type="Proteomes" id="UP000006844">
    <property type="component" value="Chromosome"/>
</dbReference>
<evidence type="ECO:0000313" key="2">
    <source>
        <dbReference type="EMBL" id="ADV81051.1"/>
    </source>
</evidence>
<name>E8UZX4_TERSS</name>
<reference evidence="2 3" key="1">
    <citation type="journal article" date="2012" name="Stand. Genomic Sci.">
        <title>Complete genome sequence of Terriglobus saanensis type strain SP1PR4(T), an Acidobacteria from tundra soil.</title>
        <authorList>
            <person name="Rawat S.R."/>
            <person name="Mannisto M.K."/>
            <person name="Starovoytov V."/>
            <person name="Goodwin L."/>
            <person name="Nolan M."/>
            <person name="Hauser L."/>
            <person name="Land M."/>
            <person name="Davenport K.W."/>
            <person name="Woyke T."/>
            <person name="Haggblom M.M."/>
        </authorList>
    </citation>
    <scope>NUCLEOTIDE SEQUENCE</scope>
    <source>
        <strain evidence="3">ATCC BAA-1853 / DSM 23119 / SP1PR4</strain>
    </source>
</reference>
<dbReference type="RefSeq" id="WP_013566784.1">
    <property type="nucleotide sequence ID" value="NC_014963.1"/>
</dbReference>
<dbReference type="AlphaFoldDB" id="E8UZX4"/>
<dbReference type="eggNOG" id="COG0745">
    <property type="taxonomic scope" value="Bacteria"/>
</dbReference>
<dbReference type="KEGG" id="tsa:AciPR4_0213"/>
<keyword evidence="3" id="KW-1185">Reference proteome</keyword>
<protein>
    <recommendedName>
        <fullName evidence="4">Adenylate cyclase</fullName>
    </recommendedName>
</protein>
<dbReference type="OrthoDB" id="108329at2"/>
<accession>E8UZX4</accession>
<keyword evidence="1" id="KW-0472">Membrane</keyword>
<dbReference type="STRING" id="401053.AciPR4_0213"/>
<dbReference type="EMBL" id="CP002467">
    <property type="protein sequence ID" value="ADV81051.1"/>
    <property type="molecule type" value="Genomic_DNA"/>
</dbReference>
<keyword evidence="1" id="KW-0812">Transmembrane</keyword>
<sequence>MLSVSASYETLNTLDDPRAELTHRIVASSHLSGSPKLCEFFLYVVDCCLREAPEDATEQQIGVNVFHRIPGYNSSDDSIVRSQARLLRLKLTAYFAREGEHEPLVVEIPKGHYLPVFHPSEHHQSLSGSATEVIEPIILPPVSGHNDHLEAAALPTPATDSLETELHPGDHVVGIDARFTMQRKVFRRSMSALVALFLLAVGLMAGILLGRHRPTIRPTAVDRLWKPFLKSAEPALVIYSNPIFSGTPDEGLKLVQPDTPESQVAANRTLDETYTGTGEVVAAHILSKLFDQRGSDFVLKRSRLVTWDEAKLRNLIFMGAPRQNGALHDLPSTADFTINLNAQHTGYIANLHPRTGEPAAFIPSSPNEEFAIVAMIPGIDSGRRIAVFAGLTTNGTQAAVEFAASPHGAAALLDKAGEADGSAKPFEAVLHISLSRGVPLKADLIALHSH</sequence>
<gene>
    <name evidence="2" type="ordered locus">AciPR4_0213</name>
</gene>
<keyword evidence="1" id="KW-1133">Transmembrane helix</keyword>
<feature type="transmembrane region" description="Helical" evidence="1">
    <location>
        <begin position="190"/>
        <end position="209"/>
    </location>
</feature>
<organism evidence="2 3">
    <name type="scientific">Terriglobus saanensis (strain ATCC BAA-1853 / DSM 23119 / SP1PR4)</name>
    <dbReference type="NCBI Taxonomy" id="401053"/>
    <lineage>
        <taxon>Bacteria</taxon>
        <taxon>Pseudomonadati</taxon>
        <taxon>Acidobacteriota</taxon>
        <taxon>Terriglobia</taxon>
        <taxon>Terriglobales</taxon>
        <taxon>Acidobacteriaceae</taxon>
        <taxon>Terriglobus</taxon>
    </lineage>
</organism>
<dbReference type="eggNOG" id="COG3942">
    <property type="taxonomic scope" value="Bacteria"/>
</dbReference>
<evidence type="ECO:0000313" key="3">
    <source>
        <dbReference type="Proteomes" id="UP000006844"/>
    </source>
</evidence>